<dbReference type="InterPro" id="IPR016181">
    <property type="entry name" value="Acyl_CoA_acyltransferase"/>
</dbReference>
<dbReference type="Pfam" id="PF13480">
    <property type="entry name" value="Acetyltransf_6"/>
    <property type="match status" value="1"/>
</dbReference>
<dbReference type="EMBL" id="JBIAFP010000002">
    <property type="protein sequence ID" value="MFE9223763.1"/>
    <property type="molecule type" value="Genomic_DNA"/>
</dbReference>
<accession>A0ABW6L5I6</accession>
<protein>
    <submittedName>
        <fullName evidence="2">GNAT family N-acetyltransferase</fullName>
    </submittedName>
</protein>
<dbReference type="Proteomes" id="UP001601288">
    <property type="component" value="Unassembled WGS sequence"/>
</dbReference>
<gene>
    <name evidence="2" type="ORF">ACFYM3_03825</name>
</gene>
<dbReference type="SUPFAM" id="SSF55729">
    <property type="entry name" value="Acyl-CoA N-acyltransferases (Nat)"/>
    <property type="match status" value="1"/>
</dbReference>
<evidence type="ECO:0000313" key="3">
    <source>
        <dbReference type="Proteomes" id="UP001601288"/>
    </source>
</evidence>
<dbReference type="InterPro" id="IPR038740">
    <property type="entry name" value="BioF2-like_GNAT_dom"/>
</dbReference>
<comment type="caution">
    <text evidence="2">The sequence shown here is derived from an EMBL/GenBank/DDBJ whole genome shotgun (WGS) entry which is preliminary data.</text>
</comment>
<reference evidence="2 3" key="1">
    <citation type="submission" date="2024-10" db="EMBL/GenBank/DDBJ databases">
        <title>The Natural Products Discovery Center: Release of the First 8490 Sequenced Strains for Exploring Actinobacteria Biosynthetic Diversity.</title>
        <authorList>
            <person name="Kalkreuter E."/>
            <person name="Kautsar S.A."/>
            <person name="Yang D."/>
            <person name="Bader C.D."/>
            <person name="Teijaro C.N."/>
            <person name="Fluegel L."/>
            <person name="Davis C.M."/>
            <person name="Simpson J.R."/>
            <person name="Lauterbach L."/>
            <person name="Steele A.D."/>
            <person name="Gui C."/>
            <person name="Meng S."/>
            <person name="Li G."/>
            <person name="Viehrig K."/>
            <person name="Ye F."/>
            <person name="Su P."/>
            <person name="Kiefer A.F."/>
            <person name="Nichols A."/>
            <person name="Cepeda A.J."/>
            <person name="Yan W."/>
            <person name="Fan B."/>
            <person name="Jiang Y."/>
            <person name="Adhikari A."/>
            <person name="Zheng C.-J."/>
            <person name="Schuster L."/>
            <person name="Cowan T.M."/>
            <person name="Smanski M.J."/>
            <person name="Chevrette M.G."/>
            <person name="De Carvalho L.P.S."/>
            <person name="Shen B."/>
        </authorList>
    </citation>
    <scope>NUCLEOTIDE SEQUENCE [LARGE SCALE GENOMIC DNA]</scope>
    <source>
        <strain evidence="2 3">NPDC007066</strain>
    </source>
</reference>
<keyword evidence="3" id="KW-1185">Reference proteome</keyword>
<evidence type="ECO:0000259" key="1">
    <source>
        <dbReference type="Pfam" id="PF13480"/>
    </source>
</evidence>
<sequence length="366" mass="40566">MTEVIAMDVTVLRPDELTTADISAWHAMQRGDLALANPFLSPEFTLAVGHQRTNARVARLTIPTPKGPHTAGFFPFERHALGSGKPIGSGFCDCQGLIHEPGLDWDPMELLRACDLAIWEYDHLAAGQTRFESAGTHRARASSPIIEVNGDLSAYLERRRRAFLKEVRQKERRLTRELGPVRLVFHAPEPTLLDTLIRWKAAQLEAKGLRHNLLSQDWFQAILRELLDLSSESCSGVLAVLYAGEEVVALRYALRSRQVLADWFPAYDTRFSRCSPGLVLYLKVTEAAEEHGIARIDLGKGTEPFKQDLKTAELAVTEGYVARRTAKAALWRARTASGRTARAALHANPGLRRAAVKAAGAVGRHR</sequence>
<evidence type="ECO:0000313" key="2">
    <source>
        <dbReference type="EMBL" id="MFE9223763.1"/>
    </source>
</evidence>
<organism evidence="2 3">
    <name type="scientific">Streptomyces massasporeus</name>
    <dbReference type="NCBI Taxonomy" id="67324"/>
    <lineage>
        <taxon>Bacteria</taxon>
        <taxon>Bacillati</taxon>
        <taxon>Actinomycetota</taxon>
        <taxon>Actinomycetes</taxon>
        <taxon>Kitasatosporales</taxon>
        <taxon>Streptomycetaceae</taxon>
        <taxon>Streptomyces</taxon>
    </lineage>
</organism>
<name>A0ABW6L5I6_9ACTN</name>
<dbReference type="RefSeq" id="WP_358277466.1">
    <property type="nucleotide sequence ID" value="NZ_JBEYGJ010000001.1"/>
</dbReference>
<dbReference type="Gene3D" id="3.40.630.30">
    <property type="match status" value="1"/>
</dbReference>
<proteinExistence type="predicted"/>
<feature type="domain" description="BioF2-like acetyltransferase" evidence="1">
    <location>
        <begin position="163"/>
        <end position="307"/>
    </location>
</feature>